<gene>
    <name evidence="3" type="ORF">SAMN04489716_2566</name>
</gene>
<dbReference type="InterPro" id="IPR023809">
    <property type="entry name" value="Thiopep_bacteriocin_synth_dom"/>
</dbReference>
<dbReference type="Proteomes" id="UP000198688">
    <property type="component" value="Chromosome I"/>
</dbReference>
<name>A0A1H1XRZ6_9ACTN</name>
<sequence>MYRSLPDAALIRAAVCTPGQVDTWPDLTAGTTASWAHWLTRAMAIPGFAVAVHHASPDLTRRITAVQRGTVTPRDARRVVLAVMRYLIRATGRATPYGLFAGIAAITIAEQPHARFGTNHRATARIRAGWLEQVIDRLEADPGIRCHLLVRRNDLLVERDGEVILHHRAGTDADAAPVHVRVRATGPVTAALAVTATPIRGGVLSDRIATEQGAPPQVVDRLLAQLVAQRLLVTELRPPASCTDPLSALLETLDRMPDAAESDVAELVDTLRRLAKQKQEHDHATGAEAAAHRRALAVTAATVADRPAIGVDLRLDCEISLPPVVMAEACRAASALTRLAVPPRVGWAGWHRRFLERFGPYALVPVLDAVDPVGGLGYPAGYAGADPAPSVTVTDRDRALLAAAQRAALARQREIALDDATITTWASPELLPSSVQVTTELTVRVHADDPAGLRDGRFSLSLVRVSRNAGTSTGRLLDLLDVDEQHRFATAYATGTPPITDDAMIAQLVAPTRYAISMDVARAPHVLPYLVALGEFHTDGSQRITIDDIAITADPHRLYLISRSHRRPVQPVPVTAVEPDRQMMPITRFLAEASTALAAPCHPFDWGPAAQDLPFLPALRYGRTLLSAARWRLTPDDLSPDEPDWSERLHRWRETVGCPPHVSLGSGDQCLTLDLDEPAHHELLRDYLHRQRTAVLHEAPAPAGWIGGRAHEIVIPLAATTPPVPAPRLPDSVVRVRDHGHLPGSHRTLLKVYADPAAQDRILTTHLPDLLTQLPGPWWFQRYHDPDQHLRLRLTGNNPATLRWWVRRLREHGLTSRSQVDTDYPETDRFGGPTAYPAAEAFFAADSAAALAQLTATIQRGGPAGAALTAASMLDLTVALLDDLDHARRWLTDHVGTQRPAPQRTLYEQAVTLADPAHTALTALPGGHQILAAWQTRASAVLRYRDALHTAGLTPATLLPDLLHLHHTRVAGPDRPAEAVCLHLARAAALSWAARARSTP</sequence>
<evidence type="ECO:0000313" key="4">
    <source>
        <dbReference type="Proteomes" id="UP000198688"/>
    </source>
</evidence>
<dbReference type="InterPro" id="IPR006827">
    <property type="entry name" value="Lant_deHydtase_N"/>
</dbReference>
<reference evidence="3 4" key="1">
    <citation type="submission" date="2016-10" db="EMBL/GenBank/DDBJ databases">
        <authorList>
            <person name="de Groot N.N."/>
        </authorList>
    </citation>
    <scope>NUCLEOTIDE SEQUENCE [LARGE SCALE GENOMIC DNA]</scope>
    <source>
        <strain evidence="3 4">DSM 43941</strain>
    </source>
</reference>
<dbReference type="Pfam" id="PF14028">
    <property type="entry name" value="Lant_dehydr_C"/>
    <property type="match status" value="1"/>
</dbReference>
<dbReference type="RefSeq" id="WP_092544526.1">
    <property type="nucleotide sequence ID" value="NZ_BOMJ01000075.1"/>
</dbReference>
<evidence type="ECO:0000259" key="2">
    <source>
        <dbReference type="Pfam" id="PF14028"/>
    </source>
</evidence>
<protein>
    <submittedName>
        <fullName evidence="3">Thiopeptide-type bacteriocin biosynthesis domain-containing protein</fullName>
    </submittedName>
</protein>
<evidence type="ECO:0000313" key="3">
    <source>
        <dbReference type="EMBL" id="SDT11973.1"/>
    </source>
</evidence>
<feature type="domain" description="Thiopeptide-type bacteriocin biosynthesis" evidence="2">
    <location>
        <begin position="750"/>
        <end position="988"/>
    </location>
</feature>
<feature type="domain" description="Lantibiotic dehydratase N-terminal" evidence="1">
    <location>
        <begin position="46"/>
        <end position="684"/>
    </location>
</feature>
<dbReference type="STRING" id="113562.SAMN04489716_2566"/>
<accession>A0A1H1XRZ6</accession>
<dbReference type="AlphaFoldDB" id="A0A1H1XRZ6"/>
<evidence type="ECO:0000259" key="1">
    <source>
        <dbReference type="Pfam" id="PF04738"/>
    </source>
</evidence>
<dbReference type="EMBL" id="LT629758">
    <property type="protein sequence ID" value="SDT11973.1"/>
    <property type="molecule type" value="Genomic_DNA"/>
</dbReference>
<proteinExistence type="predicted"/>
<keyword evidence="4" id="KW-1185">Reference proteome</keyword>
<dbReference type="NCBIfam" id="TIGR03891">
    <property type="entry name" value="thiopep_ocin"/>
    <property type="match status" value="1"/>
</dbReference>
<organism evidence="3 4">
    <name type="scientific">Actinoplanes derwentensis</name>
    <dbReference type="NCBI Taxonomy" id="113562"/>
    <lineage>
        <taxon>Bacteria</taxon>
        <taxon>Bacillati</taxon>
        <taxon>Actinomycetota</taxon>
        <taxon>Actinomycetes</taxon>
        <taxon>Micromonosporales</taxon>
        <taxon>Micromonosporaceae</taxon>
        <taxon>Actinoplanes</taxon>
    </lineage>
</organism>
<dbReference type="Pfam" id="PF04738">
    <property type="entry name" value="Lant_dehydr_N"/>
    <property type="match status" value="1"/>
</dbReference>
<dbReference type="OrthoDB" id="1273722at2"/>